<dbReference type="Pfam" id="PF02926">
    <property type="entry name" value="THUMP"/>
    <property type="match status" value="1"/>
</dbReference>
<dbReference type="HAMAP" id="MF_00021">
    <property type="entry name" value="ThiI"/>
    <property type="match status" value="1"/>
</dbReference>
<dbReference type="PANTHER" id="PTHR43209:SF1">
    <property type="entry name" value="TRNA SULFURTRANSFERASE"/>
    <property type="match status" value="1"/>
</dbReference>
<evidence type="ECO:0000256" key="4">
    <source>
        <dbReference type="ARBA" id="ARBA00022555"/>
    </source>
</evidence>
<dbReference type="CDD" id="cd01712">
    <property type="entry name" value="PPase_ThiI"/>
    <property type="match status" value="1"/>
</dbReference>
<dbReference type="GO" id="GO:0005524">
    <property type="term" value="F:ATP binding"/>
    <property type="evidence" value="ECO:0007669"/>
    <property type="project" value="UniProtKB-UniRule"/>
</dbReference>
<dbReference type="InterPro" id="IPR049961">
    <property type="entry name" value="ThiI_N"/>
</dbReference>
<dbReference type="Pfam" id="PF02568">
    <property type="entry name" value="ThiI"/>
    <property type="match status" value="1"/>
</dbReference>
<accession>A0A921I2L5</accession>
<keyword evidence="4 19" id="KW-0820">tRNA-binding</keyword>
<reference evidence="21" key="1">
    <citation type="journal article" date="2021" name="PeerJ">
        <title>Extensive microbial diversity within the chicken gut microbiome revealed by metagenomics and culture.</title>
        <authorList>
            <person name="Gilroy R."/>
            <person name="Ravi A."/>
            <person name="Getino M."/>
            <person name="Pursley I."/>
            <person name="Horton D.L."/>
            <person name="Alikhan N.F."/>
            <person name="Baker D."/>
            <person name="Gharbi K."/>
            <person name="Hall N."/>
            <person name="Watson M."/>
            <person name="Adriaenssens E.M."/>
            <person name="Foster-Nyarko E."/>
            <person name="Jarju S."/>
            <person name="Secka A."/>
            <person name="Antonio M."/>
            <person name="Oren A."/>
            <person name="Chaudhuri R.R."/>
            <person name="La Ragione R."/>
            <person name="Hildebrand F."/>
            <person name="Pallen M.J."/>
        </authorList>
    </citation>
    <scope>NUCLEOTIDE SEQUENCE</scope>
    <source>
        <strain evidence="21">ChiSjej5B23-16112</strain>
    </source>
</reference>
<dbReference type="GO" id="GO:0002937">
    <property type="term" value="P:tRNA 4-thiouridine biosynthesis"/>
    <property type="evidence" value="ECO:0007669"/>
    <property type="project" value="TreeGrafter"/>
</dbReference>
<dbReference type="SUPFAM" id="SSF52402">
    <property type="entry name" value="Adenine nucleotide alpha hydrolases-like"/>
    <property type="match status" value="1"/>
</dbReference>
<evidence type="ECO:0000256" key="1">
    <source>
        <dbReference type="ARBA" id="ARBA00004496"/>
    </source>
</evidence>
<feature type="binding site" evidence="19">
    <location>
        <position position="268"/>
    </location>
    <ligand>
        <name>ATP</name>
        <dbReference type="ChEBI" id="CHEBI:30616"/>
    </ligand>
</feature>
<evidence type="ECO:0000256" key="16">
    <source>
        <dbReference type="ARBA" id="ARBA00075337"/>
    </source>
</evidence>
<dbReference type="FunFam" id="3.40.50.620:FF:000053">
    <property type="entry name" value="Probable tRNA sulfurtransferase"/>
    <property type="match status" value="1"/>
</dbReference>
<dbReference type="GO" id="GO:0005829">
    <property type="term" value="C:cytosol"/>
    <property type="evidence" value="ECO:0007669"/>
    <property type="project" value="TreeGrafter"/>
</dbReference>
<comment type="pathway">
    <text evidence="2 19">Cofactor biosynthesis; thiamine diphosphate biosynthesis.</text>
</comment>
<dbReference type="InterPro" id="IPR004114">
    <property type="entry name" value="THUMP_dom"/>
</dbReference>
<dbReference type="CDD" id="cd11716">
    <property type="entry name" value="THUMP_ThiI"/>
    <property type="match status" value="1"/>
</dbReference>
<name>A0A921I2L5_9FIRM</name>
<evidence type="ECO:0000256" key="15">
    <source>
        <dbReference type="ARBA" id="ARBA00071867"/>
    </source>
</evidence>
<evidence type="ECO:0000256" key="2">
    <source>
        <dbReference type="ARBA" id="ARBA00004948"/>
    </source>
</evidence>
<evidence type="ECO:0000313" key="22">
    <source>
        <dbReference type="Proteomes" id="UP000769156"/>
    </source>
</evidence>
<feature type="binding site" evidence="19">
    <location>
        <begin position="211"/>
        <end position="212"/>
    </location>
    <ligand>
        <name>ATP</name>
        <dbReference type="ChEBI" id="CHEBI:30616"/>
    </ligand>
</feature>
<dbReference type="EMBL" id="DYVY01000153">
    <property type="protein sequence ID" value="HJF94970.1"/>
    <property type="molecule type" value="Genomic_DNA"/>
</dbReference>
<dbReference type="RefSeq" id="WP_076778095.1">
    <property type="nucleotide sequence ID" value="NZ_CALKQL010000021.1"/>
</dbReference>
<dbReference type="InterPro" id="IPR014729">
    <property type="entry name" value="Rossmann-like_a/b/a_fold"/>
</dbReference>
<dbReference type="SUPFAM" id="SSF143437">
    <property type="entry name" value="THUMP domain-like"/>
    <property type="match status" value="1"/>
</dbReference>
<reference evidence="21" key="2">
    <citation type="submission" date="2021-09" db="EMBL/GenBank/DDBJ databases">
        <authorList>
            <person name="Gilroy R."/>
        </authorList>
    </citation>
    <scope>NUCLEOTIDE SEQUENCE</scope>
    <source>
        <strain evidence="21">ChiSjej5B23-16112</strain>
    </source>
</reference>
<feature type="domain" description="THUMP" evidence="20">
    <location>
        <begin position="62"/>
        <end position="170"/>
    </location>
</feature>
<evidence type="ECO:0000256" key="3">
    <source>
        <dbReference type="ARBA" id="ARBA00022490"/>
    </source>
</evidence>
<dbReference type="GO" id="GO:0009228">
    <property type="term" value="P:thiamine biosynthetic process"/>
    <property type="evidence" value="ECO:0007669"/>
    <property type="project" value="UniProtKB-KW"/>
</dbReference>
<dbReference type="Proteomes" id="UP000769156">
    <property type="component" value="Unassembled WGS sequence"/>
</dbReference>
<keyword evidence="7 19" id="KW-0067">ATP-binding</keyword>
<evidence type="ECO:0000256" key="12">
    <source>
        <dbReference type="ARBA" id="ARBA00058382"/>
    </source>
</evidence>
<dbReference type="InterPro" id="IPR049962">
    <property type="entry name" value="THUMP_ThiI"/>
</dbReference>
<organism evidence="21 22">
    <name type="scientific">Lachnoclostridium phocaeense</name>
    <dbReference type="NCBI Taxonomy" id="1871021"/>
    <lineage>
        <taxon>Bacteria</taxon>
        <taxon>Bacillati</taxon>
        <taxon>Bacillota</taxon>
        <taxon>Clostridia</taxon>
        <taxon>Lachnospirales</taxon>
        <taxon>Lachnospiraceae</taxon>
    </lineage>
</organism>
<keyword evidence="6 19" id="KW-0547">Nucleotide-binding</keyword>
<evidence type="ECO:0000256" key="6">
    <source>
        <dbReference type="ARBA" id="ARBA00022741"/>
    </source>
</evidence>
<feature type="binding site" evidence="19">
    <location>
        <position position="299"/>
    </location>
    <ligand>
        <name>ATP</name>
        <dbReference type="ChEBI" id="CHEBI:30616"/>
    </ligand>
</feature>
<comment type="caution">
    <text evidence="21">The sequence shown here is derived from an EMBL/GenBank/DDBJ whole genome shotgun (WGS) entry which is preliminary data.</text>
</comment>
<evidence type="ECO:0000256" key="7">
    <source>
        <dbReference type="ARBA" id="ARBA00022840"/>
    </source>
</evidence>
<proteinExistence type="inferred from homology"/>
<dbReference type="NCBIfam" id="TIGR00342">
    <property type="entry name" value="tRNA uracil 4-sulfurtransferase ThiI"/>
    <property type="match status" value="1"/>
</dbReference>
<dbReference type="InterPro" id="IPR003720">
    <property type="entry name" value="tRNA_STrfase"/>
</dbReference>
<dbReference type="InterPro" id="IPR054173">
    <property type="entry name" value="ThiI_fer"/>
</dbReference>
<evidence type="ECO:0000256" key="13">
    <source>
        <dbReference type="ARBA" id="ARBA00061472"/>
    </source>
</evidence>
<dbReference type="GO" id="GO:0140741">
    <property type="term" value="F:tRNA-uracil-4 sulfurtransferase activity"/>
    <property type="evidence" value="ECO:0007669"/>
    <property type="project" value="UniProtKB-EC"/>
</dbReference>
<feature type="binding site" evidence="19">
    <location>
        <begin position="186"/>
        <end position="187"/>
    </location>
    <ligand>
        <name>ATP</name>
        <dbReference type="ChEBI" id="CHEBI:30616"/>
    </ligand>
</feature>
<evidence type="ECO:0000313" key="21">
    <source>
        <dbReference type="EMBL" id="HJF94970.1"/>
    </source>
</evidence>
<dbReference type="GO" id="GO:0009229">
    <property type="term" value="P:thiamine diphosphate biosynthetic process"/>
    <property type="evidence" value="ECO:0007669"/>
    <property type="project" value="UniProtKB-UniRule"/>
</dbReference>
<keyword evidence="9 19" id="KW-0784">Thiamine biosynthesis</keyword>
<dbReference type="AlphaFoldDB" id="A0A921I2L5"/>
<feature type="binding site" evidence="19">
    <location>
        <position position="290"/>
    </location>
    <ligand>
        <name>ATP</name>
        <dbReference type="ChEBI" id="CHEBI:30616"/>
    </ligand>
</feature>
<dbReference type="GO" id="GO:0004810">
    <property type="term" value="F:CCA tRNA nucleotidyltransferase activity"/>
    <property type="evidence" value="ECO:0007669"/>
    <property type="project" value="InterPro"/>
</dbReference>
<protein>
    <recommendedName>
        <fullName evidence="15 19">Probable tRNA sulfurtransferase</fullName>
        <ecNumber evidence="14 19">2.8.1.4</ecNumber>
    </recommendedName>
    <alternativeName>
        <fullName evidence="16 19">Sulfur carrier protein ThiS sulfurtransferase</fullName>
    </alternativeName>
    <alternativeName>
        <fullName evidence="17 19">Thiamine biosynthesis protein ThiI</fullName>
    </alternativeName>
    <alternativeName>
        <fullName evidence="18 19">tRNA 4-thiouridine synthase</fullName>
    </alternativeName>
</protein>
<comment type="catalytic activity">
    <reaction evidence="11 19">
        <text>[ThiS sulfur-carrier protein]-C-terminal Gly-Gly-AMP + S-sulfanyl-L-cysteinyl-[cysteine desulfurase] + AH2 = [ThiS sulfur-carrier protein]-C-terminal-Gly-aminoethanethioate + L-cysteinyl-[cysteine desulfurase] + A + AMP + 2 H(+)</text>
        <dbReference type="Rhea" id="RHEA:43340"/>
        <dbReference type="Rhea" id="RHEA-COMP:12157"/>
        <dbReference type="Rhea" id="RHEA-COMP:12158"/>
        <dbReference type="Rhea" id="RHEA-COMP:12910"/>
        <dbReference type="Rhea" id="RHEA-COMP:19908"/>
        <dbReference type="ChEBI" id="CHEBI:13193"/>
        <dbReference type="ChEBI" id="CHEBI:15378"/>
        <dbReference type="ChEBI" id="CHEBI:17499"/>
        <dbReference type="ChEBI" id="CHEBI:29950"/>
        <dbReference type="ChEBI" id="CHEBI:61963"/>
        <dbReference type="ChEBI" id="CHEBI:90618"/>
        <dbReference type="ChEBI" id="CHEBI:232372"/>
        <dbReference type="ChEBI" id="CHEBI:456215"/>
    </reaction>
</comment>
<keyword evidence="5 19" id="KW-0808">Transferase</keyword>
<keyword evidence="3 19" id="KW-0963">Cytoplasm</keyword>
<dbReference type="SMART" id="SM00981">
    <property type="entry name" value="THUMP"/>
    <property type="match status" value="1"/>
</dbReference>
<dbReference type="InterPro" id="IPR050102">
    <property type="entry name" value="tRNA_sulfurtransferase_ThiI"/>
</dbReference>
<dbReference type="PANTHER" id="PTHR43209">
    <property type="entry name" value="TRNA SULFURTRANSFERASE"/>
    <property type="match status" value="1"/>
</dbReference>
<comment type="subcellular location">
    <subcellularLocation>
        <location evidence="1 19">Cytoplasm</location>
    </subcellularLocation>
</comment>
<dbReference type="OrthoDB" id="9773948at2"/>
<dbReference type="GO" id="GO:0000049">
    <property type="term" value="F:tRNA binding"/>
    <property type="evidence" value="ECO:0007669"/>
    <property type="project" value="UniProtKB-UniRule"/>
</dbReference>
<evidence type="ECO:0000256" key="17">
    <source>
        <dbReference type="ARBA" id="ARBA00077849"/>
    </source>
</evidence>
<sequence length="394" mass="44502">MTFHTFLIKYGEIGIKGKNRYMFEDALVRQIRYALRGADGSFKVYKTRGRIYVDCEGIYDYDEVTECLQKVFGIVGICPVVRLEDQGFEQLKKDVVAYMDELYPDKNITFKVEARRSRKNYPKNSMEINCDIGEAILDAFPEIRVDVHHPDVMLNIEIREDIYVYSRIIPGPGGMPVGTNGKAMLLLSGGIDSPVAGYMIAKRGVALEATYFHAPPYTSERAKEKVVDLARIIAAYAGPIRLHVVNFTDIQLYIYDQCPHDELTIIMRRYMMKIAEHFAKEDGCLGLITGESIGQVASQTMQSLAATNEVCTLPVYRPLIGFDKKEIVEVSEKIGSYETSIQPFEDCCTIFVAKHPVTKPNINIIHRSEENLAEKIDELVQTAIETVEIIDVQG</sequence>
<gene>
    <name evidence="19 21" type="primary">thiI</name>
    <name evidence="21" type="ORF">K8V82_09310</name>
</gene>
<evidence type="ECO:0000256" key="14">
    <source>
        <dbReference type="ARBA" id="ARBA00066827"/>
    </source>
</evidence>
<evidence type="ECO:0000259" key="20">
    <source>
        <dbReference type="PROSITE" id="PS51165"/>
    </source>
</evidence>
<dbReference type="EC" id="2.8.1.4" evidence="14 19"/>
<dbReference type="PROSITE" id="PS51165">
    <property type="entry name" value="THUMP"/>
    <property type="match status" value="1"/>
</dbReference>
<dbReference type="Gene3D" id="3.30.2130.30">
    <property type="match status" value="1"/>
</dbReference>
<keyword evidence="8 19" id="KW-0694">RNA-binding</keyword>
<evidence type="ECO:0000256" key="18">
    <source>
        <dbReference type="ARBA" id="ARBA00080570"/>
    </source>
</evidence>
<evidence type="ECO:0000256" key="5">
    <source>
        <dbReference type="ARBA" id="ARBA00022679"/>
    </source>
</evidence>
<comment type="catalytic activity">
    <reaction evidence="10 19">
        <text>[ThiI sulfur-carrier protein]-S-sulfanyl-L-cysteine + a uridine in tRNA + 2 reduced [2Fe-2S]-[ferredoxin] + ATP + H(+) = [ThiI sulfur-carrier protein]-L-cysteine + a 4-thiouridine in tRNA + 2 oxidized [2Fe-2S]-[ferredoxin] + AMP + diphosphate</text>
        <dbReference type="Rhea" id="RHEA:24176"/>
        <dbReference type="Rhea" id="RHEA-COMP:10000"/>
        <dbReference type="Rhea" id="RHEA-COMP:10001"/>
        <dbReference type="Rhea" id="RHEA-COMP:13337"/>
        <dbReference type="Rhea" id="RHEA-COMP:13338"/>
        <dbReference type="Rhea" id="RHEA-COMP:13339"/>
        <dbReference type="Rhea" id="RHEA-COMP:13340"/>
        <dbReference type="ChEBI" id="CHEBI:15378"/>
        <dbReference type="ChEBI" id="CHEBI:29950"/>
        <dbReference type="ChEBI" id="CHEBI:30616"/>
        <dbReference type="ChEBI" id="CHEBI:33019"/>
        <dbReference type="ChEBI" id="CHEBI:33737"/>
        <dbReference type="ChEBI" id="CHEBI:33738"/>
        <dbReference type="ChEBI" id="CHEBI:61963"/>
        <dbReference type="ChEBI" id="CHEBI:65315"/>
        <dbReference type="ChEBI" id="CHEBI:136798"/>
        <dbReference type="ChEBI" id="CHEBI:456215"/>
        <dbReference type="EC" id="2.8.1.4"/>
    </reaction>
</comment>
<dbReference type="Pfam" id="PF22025">
    <property type="entry name" value="ThiI_fer"/>
    <property type="match status" value="1"/>
</dbReference>
<dbReference type="InterPro" id="IPR020536">
    <property type="entry name" value="ThiI_AANH"/>
</dbReference>
<evidence type="ECO:0000256" key="8">
    <source>
        <dbReference type="ARBA" id="ARBA00022884"/>
    </source>
</evidence>
<evidence type="ECO:0000256" key="9">
    <source>
        <dbReference type="ARBA" id="ARBA00022977"/>
    </source>
</evidence>
<dbReference type="GO" id="GO:0052837">
    <property type="term" value="P:thiazole biosynthetic process"/>
    <property type="evidence" value="ECO:0007669"/>
    <property type="project" value="TreeGrafter"/>
</dbReference>
<evidence type="ECO:0000256" key="10">
    <source>
        <dbReference type="ARBA" id="ARBA00050570"/>
    </source>
</evidence>
<evidence type="ECO:0000256" key="11">
    <source>
        <dbReference type="ARBA" id="ARBA00052330"/>
    </source>
</evidence>
<comment type="function">
    <text evidence="12 19">Catalyzes the ATP-dependent transfer of a sulfur to tRNA to produce 4-thiouridine in position 8 of tRNAs, which functions as a near-UV photosensor. Also catalyzes the transfer of sulfur to the sulfur carrier protein ThiS, forming ThiS-thiocarboxylate. This is a step in the synthesis of thiazole, in the thiamine biosynthesis pathway. The sulfur is donated as persulfide by IscS.</text>
</comment>
<comment type="similarity">
    <text evidence="13 19">Belongs to the ThiI family.</text>
</comment>
<evidence type="ECO:0000256" key="19">
    <source>
        <dbReference type="HAMAP-Rule" id="MF_00021"/>
    </source>
</evidence>
<dbReference type="Gene3D" id="3.40.50.620">
    <property type="entry name" value="HUPs"/>
    <property type="match status" value="1"/>
</dbReference>